<dbReference type="GO" id="GO:0008270">
    <property type="term" value="F:zinc ion binding"/>
    <property type="evidence" value="ECO:0007669"/>
    <property type="project" value="UniProtKB-KW"/>
</dbReference>
<sequence length="1180" mass="131775">MNNDVEIDGRPRPLSTGLWTLFSWLRRDDRSDSSESLSSAGSDRTVASFAFLTPAHYRTTTNPIVLPPPGPPTDSYKKRVHDRNLRRQYDRDITLHRKYGLFKSGETSCGYDALSLPPVRRIVSESGSRWDRDRRATSECFQRRLAHVPGKRRAPLPPVVTVPSAPSSSLNRRSTRKRRAPQPPIKIIENNKENLKTLEGKKFITQMNPHSNDKRQKIRNSDVTMDCKSEKYITKEGQTKDTKHKPEKSFLKQIFDSKKRNSGVDISSVKLLPSISELDKQAAEIIESCKLNASEKSNNVKSEILDNIDGQSAGQFESWICVSCLRKYKISIVKCLYCLPNQEVNQSEQANDKSKALSSYTQTENNLSNSESAIKNTNEEKQKLKEMLKEMKDSLPKRPKHVNETLGVKTSLIPSTRENSPFLTETPTLRVGCTIEPSTSHNIIRSQLKEVTSGNRSSPVKPIQVKLDYKNDQNCENLKIKDIKKSNQNVKPVTHIEKMKVTKSALVTSIQQSSDQIKSKLDLHTPLRISSLLNPVYVSKNLVSNKPQDTPIQAAIQTEEQRILQVTFNKPSIISKHTNNPATSIDALAGPSTSESQLPVTINKVENKYNKEEKRKDIEPHVLFQRGNIPAVTKKDTTADLNHNNKISNLLEMTSAKENNIIKKGINPDQHTRRRDLIHQLEQSIAKGDERAAAEAASKLAQLRLSCSVLSFSSQILSQPSTSKANTDFEGEKNQEMKRANKEPPKIVPNEKTRNDTKRSQNIAVNKIIPSSVSHQLNAPNISTVISSSSIKDTPKNKNSVIQKTIPEAKKTDATPNGTMTTIAVLVEDREATRGPVHLRINRQALMRDLRREAETSLGLPTNLQRWIVGRVLCVNDNIPISSLAGPDFSAPFYLCVVEADRQHESASGVNQKEKSNDEHNKLQTKASDVYKELVQLEQQALVPNAENFECGVCMEEYTPGNGVVLRECVHIFCRNCLADVVRYCDEPDIPCPAMGCRGMLQEREIRALVTPQDYERWLARGLAAAESGTRNAFHCRTRDCKGWALCDPDVQKFPCPVCKHINCIPCQAIHDGLTCEQHRAKLKQGVAGKSGNANSTDDSTRSLLNALIAKGEALQCPECSAIITKKWGCDWVKCSACKTEICWVTRGRRWGPGGKGDTSGGCRCGVDGKRCHPSCGYCH</sequence>
<dbReference type="InterPro" id="IPR047557">
    <property type="entry name" value="Rcat_RBR_HOIL1"/>
</dbReference>
<keyword evidence="3" id="KW-0479">Metal-binding</keyword>
<dbReference type="FunFam" id="3.30.40.10:FF:000137">
    <property type="entry name" value="RanBP-type and C3HC4-type zinc finger-containing protein 1"/>
    <property type="match status" value="1"/>
</dbReference>
<feature type="region of interest" description="Disordered" evidence="9">
    <location>
        <begin position="355"/>
        <end position="375"/>
    </location>
</feature>
<evidence type="ECO:0000256" key="5">
    <source>
        <dbReference type="ARBA" id="ARBA00022771"/>
    </source>
</evidence>
<dbReference type="GO" id="GO:0004842">
    <property type="term" value="F:ubiquitin-protein transferase activity"/>
    <property type="evidence" value="ECO:0007669"/>
    <property type="project" value="TreeGrafter"/>
</dbReference>
<comment type="pathway">
    <text evidence="1">Protein modification; protein ubiquitination.</text>
</comment>
<keyword evidence="4" id="KW-0677">Repeat</keyword>
<organism evidence="12 13">
    <name type="scientific">Arctia plantaginis</name>
    <name type="common">Wood tiger moth</name>
    <name type="synonym">Phalaena plantaginis</name>
    <dbReference type="NCBI Taxonomy" id="874455"/>
    <lineage>
        <taxon>Eukaryota</taxon>
        <taxon>Metazoa</taxon>
        <taxon>Ecdysozoa</taxon>
        <taxon>Arthropoda</taxon>
        <taxon>Hexapoda</taxon>
        <taxon>Insecta</taxon>
        <taxon>Pterygota</taxon>
        <taxon>Neoptera</taxon>
        <taxon>Endopterygota</taxon>
        <taxon>Lepidoptera</taxon>
        <taxon>Glossata</taxon>
        <taxon>Ditrysia</taxon>
        <taxon>Noctuoidea</taxon>
        <taxon>Erebidae</taxon>
        <taxon>Arctiinae</taxon>
        <taxon>Arctia</taxon>
    </lineage>
</organism>
<accession>A0A8S0ZF07</accession>
<evidence type="ECO:0000313" key="13">
    <source>
        <dbReference type="Proteomes" id="UP000494256"/>
    </source>
</evidence>
<protein>
    <recommendedName>
        <fullName evidence="14">RanBP-type and C3HC4-type zinc finger-containing protein 1</fullName>
    </recommendedName>
</protein>
<feature type="region of interest" description="Disordered" evidence="9">
    <location>
        <begin position="152"/>
        <end position="183"/>
    </location>
</feature>
<keyword evidence="6" id="KW-0833">Ubl conjugation pathway</keyword>
<dbReference type="Gene3D" id="1.20.120.1750">
    <property type="match status" value="1"/>
</dbReference>
<dbReference type="AlphaFoldDB" id="A0A8S0ZF07"/>
<reference evidence="12 13" key="1">
    <citation type="submission" date="2020-04" db="EMBL/GenBank/DDBJ databases">
        <authorList>
            <person name="Wallbank WR R."/>
            <person name="Pardo Diaz C."/>
            <person name="Kozak K."/>
            <person name="Martin S."/>
            <person name="Jiggins C."/>
            <person name="Moest M."/>
            <person name="Warren A I."/>
            <person name="Byers J.R.P. K."/>
            <person name="Montejo-Kovacevich G."/>
            <person name="Yen C E."/>
        </authorList>
    </citation>
    <scope>NUCLEOTIDE SEQUENCE [LARGE SCALE GENOMIC DNA]</scope>
</reference>
<dbReference type="PROSITE" id="PS50089">
    <property type="entry name" value="ZF_RING_2"/>
    <property type="match status" value="1"/>
</dbReference>
<dbReference type="InterPro" id="IPR017907">
    <property type="entry name" value="Znf_RING_CS"/>
</dbReference>
<dbReference type="InterPro" id="IPR047559">
    <property type="entry name" value="HOIL1_RBR_mRING-HC-C3HC3D"/>
</dbReference>
<comment type="caution">
    <text evidence="12">The sequence shown here is derived from an EMBL/GenBank/DDBJ whole genome shotgun (WGS) entry which is preliminary data.</text>
</comment>
<dbReference type="Gene3D" id="3.30.40.10">
    <property type="entry name" value="Zinc/RING finger domain, C3HC4 (zinc finger)"/>
    <property type="match status" value="1"/>
</dbReference>
<dbReference type="SUPFAM" id="SSF57850">
    <property type="entry name" value="RING/U-box"/>
    <property type="match status" value="3"/>
</dbReference>
<feature type="region of interest" description="Disordered" evidence="9">
    <location>
        <begin position="60"/>
        <end position="80"/>
    </location>
</feature>
<dbReference type="OrthoDB" id="27325at2759"/>
<keyword evidence="5 8" id="KW-0863">Zinc-finger</keyword>
<dbReference type="CDD" id="cd20358">
    <property type="entry name" value="Rcat_RBR_HOIL1"/>
    <property type="match status" value="1"/>
</dbReference>
<evidence type="ECO:0000256" key="8">
    <source>
        <dbReference type="PROSITE-ProRule" id="PRU00175"/>
    </source>
</evidence>
<dbReference type="PANTHER" id="PTHR22770">
    <property type="entry name" value="UBIQUITIN CONJUGATING ENZYME 7 INTERACTING PROTEIN-RELATED"/>
    <property type="match status" value="1"/>
</dbReference>
<evidence type="ECO:0000256" key="1">
    <source>
        <dbReference type="ARBA" id="ARBA00004906"/>
    </source>
</evidence>
<dbReference type="PROSITE" id="PS00518">
    <property type="entry name" value="ZF_RING_1"/>
    <property type="match status" value="1"/>
</dbReference>
<dbReference type="Proteomes" id="UP000494256">
    <property type="component" value="Unassembled WGS sequence"/>
</dbReference>
<feature type="compositionally biased region" description="Basic and acidic residues" evidence="9">
    <location>
        <begin position="730"/>
        <end position="758"/>
    </location>
</feature>
<dbReference type="GO" id="GO:0071797">
    <property type="term" value="C:LUBAC complex"/>
    <property type="evidence" value="ECO:0007669"/>
    <property type="project" value="TreeGrafter"/>
</dbReference>
<evidence type="ECO:0000259" key="11">
    <source>
        <dbReference type="PROSITE" id="PS51873"/>
    </source>
</evidence>
<evidence type="ECO:0000259" key="10">
    <source>
        <dbReference type="PROSITE" id="PS50089"/>
    </source>
</evidence>
<feature type="domain" description="RING-type" evidence="11">
    <location>
        <begin position="947"/>
        <end position="1176"/>
    </location>
</feature>
<feature type="compositionally biased region" description="Polar residues" evidence="9">
    <location>
        <begin position="356"/>
        <end position="375"/>
    </location>
</feature>
<feature type="compositionally biased region" description="Low complexity" evidence="9">
    <location>
        <begin position="161"/>
        <end position="170"/>
    </location>
</feature>
<evidence type="ECO:0000313" key="12">
    <source>
        <dbReference type="EMBL" id="CAB3230791.1"/>
    </source>
</evidence>
<dbReference type="PROSITE" id="PS51873">
    <property type="entry name" value="TRIAD"/>
    <property type="match status" value="1"/>
</dbReference>
<keyword evidence="7" id="KW-0862">Zinc</keyword>
<dbReference type="GO" id="GO:0043130">
    <property type="term" value="F:ubiquitin binding"/>
    <property type="evidence" value="ECO:0007669"/>
    <property type="project" value="TreeGrafter"/>
</dbReference>
<dbReference type="InterPro" id="IPR044066">
    <property type="entry name" value="TRIAD_supradom"/>
</dbReference>
<dbReference type="PANTHER" id="PTHR22770:SF13">
    <property type="entry name" value="RING-TYPE DOMAIN-CONTAINING PROTEIN"/>
    <property type="match status" value="1"/>
</dbReference>
<dbReference type="EMBL" id="CADEBD010000288">
    <property type="protein sequence ID" value="CAB3230791.1"/>
    <property type="molecule type" value="Genomic_DNA"/>
</dbReference>
<evidence type="ECO:0000256" key="4">
    <source>
        <dbReference type="ARBA" id="ARBA00022737"/>
    </source>
</evidence>
<evidence type="ECO:0000256" key="2">
    <source>
        <dbReference type="ARBA" id="ARBA00022679"/>
    </source>
</evidence>
<gene>
    <name evidence="12" type="ORF">APLA_LOCUS4744</name>
</gene>
<feature type="domain" description="RING-type" evidence="10">
    <location>
        <begin position="951"/>
        <end position="993"/>
    </location>
</feature>
<keyword evidence="2" id="KW-0808">Transferase</keyword>
<dbReference type="InterPro" id="IPR001841">
    <property type="entry name" value="Znf_RING"/>
</dbReference>
<proteinExistence type="predicted"/>
<evidence type="ECO:0000256" key="9">
    <source>
        <dbReference type="SAM" id="MobiDB-lite"/>
    </source>
</evidence>
<feature type="region of interest" description="Disordered" evidence="9">
    <location>
        <begin position="720"/>
        <end position="758"/>
    </location>
</feature>
<evidence type="ECO:0000256" key="7">
    <source>
        <dbReference type="ARBA" id="ARBA00022833"/>
    </source>
</evidence>
<dbReference type="GO" id="GO:0097039">
    <property type="term" value="P:protein linear polyubiquitination"/>
    <property type="evidence" value="ECO:0007669"/>
    <property type="project" value="TreeGrafter"/>
</dbReference>
<evidence type="ECO:0000256" key="6">
    <source>
        <dbReference type="ARBA" id="ARBA00022786"/>
    </source>
</evidence>
<name>A0A8S0ZF07_ARCPL</name>
<dbReference type="CDD" id="cd16633">
    <property type="entry name" value="mRING-HC-C3HC3D_RBR_HOIL1"/>
    <property type="match status" value="1"/>
</dbReference>
<evidence type="ECO:0000256" key="3">
    <source>
        <dbReference type="ARBA" id="ARBA00022723"/>
    </source>
</evidence>
<dbReference type="GO" id="GO:0043161">
    <property type="term" value="P:proteasome-mediated ubiquitin-dependent protein catabolic process"/>
    <property type="evidence" value="ECO:0007669"/>
    <property type="project" value="TreeGrafter"/>
</dbReference>
<dbReference type="InterPro" id="IPR013083">
    <property type="entry name" value="Znf_RING/FYVE/PHD"/>
</dbReference>
<dbReference type="InterPro" id="IPR051628">
    <property type="entry name" value="LUBAC_E3_Ligases"/>
</dbReference>
<evidence type="ECO:0008006" key="14">
    <source>
        <dbReference type="Google" id="ProtNLM"/>
    </source>
</evidence>